<evidence type="ECO:0000256" key="7">
    <source>
        <dbReference type="SAM" id="Phobius"/>
    </source>
</evidence>
<reference evidence="8" key="1">
    <citation type="submission" date="2022-07" db="EMBL/GenBank/DDBJ databases">
        <title>Genome Sequence of Leucocoprinus birnbaumii.</title>
        <authorList>
            <person name="Buettner E."/>
        </authorList>
    </citation>
    <scope>NUCLEOTIDE SEQUENCE</scope>
    <source>
        <strain evidence="8">VT141</strain>
    </source>
</reference>
<keyword evidence="4 7" id="KW-1133">Transmembrane helix</keyword>
<evidence type="ECO:0000256" key="6">
    <source>
        <dbReference type="SAM" id="MobiDB-lite"/>
    </source>
</evidence>
<comment type="subcellular location">
    <subcellularLocation>
        <location evidence="1">Membrane</location>
        <topology evidence="1">Multi-pass membrane protein</topology>
    </subcellularLocation>
</comment>
<dbReference type="Pfam" id="PF07690">
    <property type="entry name" value="MFS_1"/>
    <property type="match status" value="1"/>
</dbReference>
<dbReference type="EMBL" id="JANIEX010000768">
    <property type="protein sequence ID" value="KAJ3563356.1"/>
    <property type="molecule type" value="Genomic_DNA"/>
</dbReference>
<evidence type="ECO:0008006" key="10">
    <source>
        <dbReference type="Google" id="ProtNLM"/>
    </source>
</evidence>
<dbReference type="GO" id="GO:0022857">
    <property type="term" value="F:transmembrane transporter activity"/>
    <property type="evidence" value="ECO:0007669"/>
    <property type="project" value="InterPro"/>
</dbReference>
<keyword evidence="3 7" id="KW-0812">Transmembrane</keyword>
<organism evidence="8 9">
    <name type="scientific">Leucocoprinus birnbaumii</name>
    <dbReference type="NCBI Taxonomy" id="56174"/>
    <lineage>
        <taxon>Eukaryota</taxon>
        <taxon>Fungi</taxon>
        <taxon>Dikarya</taxon>
        <taxon>Basidiomycota</taxon>
        <taxon>Agaricomycotina</taxon>
        <taxon>Agaricomycetes</taxon>
        <taxon>Agaricomycetidae</taxon>
        <taxon>Agaricales</taxon>
        <taxon>Agaricineae</taxon>
        <taxon>Agaricaceae</taxon>
        <taxon>Leucocoprinus</taxon>
    </lineage>
</organism>
<dbReference type="Proteomes" id="UP001213000">
    <property type="component" value="Unassembled WGS sequence"/>
</dbReference>
<dbReference type="InterPro" id="IPR011701">
    <property type="entry name" value="MFS"/>
</dbReference>
<feature type="transmembrane region" description="Helical" evidence="7">
    <location>
        <begin position="108"/>
        <end position="129"/>
    </location>
</feature>
<feature type="transmembrane region" description="Helical" evidence="7">
    <location>
        <begin position="41"/>
        <end position="63"/>
    </location>
</feature>
<keyword evidence="9" id="KW-1185">Reference proteome</keyword>
<dbReference type="Gene3D" id="1.20.1250.20">
    <property type="entry name" value="MFS general substrate transporter like domains"/>
    <property type="match status" value="1"/>
</dbReference>
<dbReference type="SUPFAM" id="SSF103473">
    <property type="entry name" value="MFS general substrate transporter"/>
    <property type="match status" value="1"/>
</dbReference>
<evidence type="ECO:0000256" key="3">
    <source>
        <dbReference type="ARBA" id="ARBA00022692"/>
    </source>
</evidence>
<dbReference type="GO" id="GO:0016020">
    <property type="term" value="C:membrane"/>
    <property type="evidence" value="ECO:0007669"/>
    <property type="project" value="UniProtKB-SubCell"/>
</dbReference>
<dbReference type="PANTHER" id="PTHR42718">
    <property type="entry name" value="MAJOR FACILITATOR SUPERFAMILY MULTIDRUG TRANSPORTER MFSC"/>
    <property type="match status" value="1"/>
</dbReference>
<name>A0AAD5VL65_9AGAR</name>
<comment type="caution">
    <text evidence="8">The sequence shown here is derived from an EMBL/GenBank/DDBJ whole genome shotgun (WGS) entry which is preliminary data.</text>
</comment>
<evidence type="ECO:0000256" key="2">
    <source>
        <dbReference type="ARBA" id="ARBA00022448"/>
    </source>
</evidence>
<feature type="transmembrane region" description="Helical" evidence="7">
    <location>
        <begin position="223"/>
        <end position="245"/>
    </location>
</feature>
<feature type="transmembrane region" description="Helical" evidence="7">
    <location>
        <begin position="257"/>
        <end position="283"/>
    </location>
</feature>
<keyword evidence="2" id="KW-0813">Transport</keyword>
<feature type="transmembrane region" description="Helical" evidence="7">
    <location>
        <begin position="314"/>
        <end position="335"/>
    </location>
</feature>
<protein>
    <recommendedName>
        <fullName evidence="10">Major facilitator superfamily (MFS) profile domain-containing protein</fullName>
    </recommendedName>
</protein>
<feature type="transmembrane region" description="Helical" evidence="7">
    <location>
        <begin position="289"/>
        <end position="307"/>
    </location>
</feature>
<feature type="region of interest" description="Disordered" evidence="6">
    <location>
        <begin position="1"/>
        <end position="33"/>
    </location>
</feature>
<feature type="transmembrane region" description="Helical" evidence="7">
    <location>
        <begin position="393"/>
        <end position="412"/>
    </location>
</feature>
<evidence type="ECO:0000256" key="4">
    <source>
        <dbReference type="ARBA" id="ARBA00022989"/>
    </source>
</evidence>
<dbReference type="Gene3D" id="1.20.1720.10">
    <property type="entry name" value="Multidrug resistance protein D"/>
    <property type="match status" value="1"/>
</dbReference>
<dbReference type="InterPro" id="IPR036259">
    <property type="entry name" value="MFS_trans_sf"/>
</dbReference>
<gene>
    <name evidence="8" type="ORF">NP233_g8991</name>
</gene>
<evidence type="ECO:0000313" key="9">
    <source>
        <dbReference type="Proteomes" id="UP001213000"/>
    </source>
</evidence>
<feature type="transmembrane region" description="Helical" evidence="7">
    <location>
        <begin position="174"/>
        <end position="203"/>
    </location>
</feature>
<evidence type="ECO:0000313" key="8">
    <source>
        <dbReference type="EMBL" id="KAJ3563356.1"/>
    </source>
</evidence>
<keyword evidence="5 7" id="KW-0472">Membrane</keyword>
<dbReference type="PANTHER" id="PTHR42718:SF9">
    <property type="entry name" value="MAJOR FACILITATOR SUPERFAMILY MULTIDRUG TRANSPORTER MFSC"/>
    <property type="match status" value="1"/>
</dbReference>
<accession>A0AAD5VL65</accession>
<proteinExistence type="predicted"/>
<evidence type="ECO:0000256" key="1">
    <source>
        <dbReference type="ARBA" id="ARBA00004141"/>
    </source>
</evidence>
<feature type="transmembrane region" description="Helical" evidence="7">
    <location>
        <begin position="78"/>
        <end position="96"/>
    </location>
</feature>
<dbReference type="AlphaFoldDB" id="A0AAD5VL65"/>
<evidence type="ECO:0000256" key="5">
    <source>
        <dbReference type="ARBA" id="ARBA00023136"/>
    </source>
</evidence>
<sequence length="427" mass="46778">MTSIKSESPVASKEDDYENAVSSGDISKGPPETDISSVRRAVLLTIFCLALFVDAFMTSAIVICLDSIGIDFNQPASITQWALTAYNLTFGSFLLLAGRISDIYQRNLFAAAGTLGLCLGFVLGGIIVQFATWRWVFWVVPIITVPLSVLSMLIKPGNRARETKDTKKMDFPGVFALTVGWGTPRVLAPLIIAVFMMAGFFFWQNRLHEERALIPSTTWFIPNFTVLTLVSFCTQIYMTGPILVLSEYWPTAYDWDALTIGLHVLPIGLTATIVCVILPRWILQLPPRIALICANVMCGCFSILLVFASSRDRYWGYTFPSFVLITVGSSAAYMISNVGIVTSVPPDSAGVAAAIFNAAQQVGGAINVAIISTILVQVQNHHPYPSYKGPSSAMWFIVALGLFEVAMVVIFFKPQKQAVRAENDIKE</sequence>